<gene>
    <name evidence="2" type="ORF">HNQ59_000101</name>
</gene>
<dbReference type="InterPro" id="IPR021708">
    <property type="entry name" value="DUF3291"/>
</dbReference>
<dbReference type="Proteomes" id="UP000575898">
    <property type="component" value="Unassembled WGS sequence"/>
</dbReference>
<organism evidence="2 3">
    <name type="scientific">Chitinivorax tropicus</name>
    <dbReference type="NCBI Taxonomy" id="714531"/>
    <lineage>
        <taxon>Bacteria</taxon>
        <taxon>Pseudomonadati</taxon>
        <taxon>Pseudomonadota</taxon>
        <taxon>Betaproteobacteria</taxon>
        <taxon>Chitinivorax</taxon>
    </lineage>
</organism>
<dbReference type="RefSeq" id="WP_184033682.1">
    <property type="nucleotide sequence ID" value="NZ_JACHHY010000001.1"/>
</dbReference>
<dbReference type="AlphaFoldDB" id="A0A840MI22"/>
<feature type="domain" description="DUF3291" evidence="1">
    <location>
        <begin position="7"/>
        <end position="144"/>
    </location>
</feature>
<accession>A0A840MI22</accession>
<keyword evidence="3" id="KW-1185">Reference proteome</keyword>
<sequence>MTTEFHLAQCNIARLRAPLTDPSMQGYMEDIAPLNQLAEQSPGYVWRLQDDAGDATSIQVFDDPLLLINLSVWADLASLKAYVYQGAHLASIKTRKQWFNVQPQPRLVLWWVKAGTLPTTAQAKARLEQLALHGPGPEAFSFAHPFPAPSVIMPA</sequence>
<evidence type="ECO:0000259" key="1">
    <source>
        <dbReference type="Pfam" id="PF11695"/>
    </source>
</evidence>
<dbReference type="Pfam" id="PF11695">
    <property type="entry name" value="DUF3291"/>
    <property type="match status" value="1"/>
</dbReference>
<dbReference type="EMBL" id="JACHHY010000001">
    <property type="protein sequence ID" value="MBB5016839.1"/>
    <property type="molecule type" value="Genomic_DNA"/>
</dbReference>
<name>A0A840MI22_9PROT</name>
<dbReference type="InterPro" id="IPR011008">
    <property type="entry name" value="Dimeric_a/b-barrel"/>
</dbReference>
<protein>
    <recommendedName>
        <fullName evidence="1">DUF3291 domain-containing protein</fullName>
    </recommendedName>
</protein>
<evidence type="ECO:0000313" key="2">
    <source>
        <dbReference type="EMBL" id="MBB5016839.1"/>
    </source>
</evidence>
<dbReference type="SUPFAM" id="SSF54909">
    <property type="entry name" value="Dimeric alpha+beta barrel"/>
    <property type="match status" value="1"/>
</dbReference>
<comment type="caution">
    <text evidence="2">The sequence shown here is derived from an EMBL/GenBank/DDBJ whole genome shotgun (WGS) entry which is preliminary data.</text>
</comment>
<evidence type="ECO:0000313" key="3">
    <source>
        <dbReference type="Proteomes" id="UP000575898"/>
    </source>
</evidence>
<reference evidence="2 3" key="1">
    <citation type="submission" date="2020-08" db="EMBL/GenBank/DDBJ databases">
        <title>Genomic Encyclopedia of Type Strains, Phase IV (KMG-IV): sequencing the most valuable type-strain genomes for metagenomic binning, comparative biology and taxonomic classification.</title>
        <authorList>
            <person name="Goeker M."/>
        </authorList>
    </citation>
    <scope>NUCLEOTIDE SEQUENCE [LARGE SCALE GENOMIC DNA]</scope>
    <source>
        <strain evidence="2 3">DSM 27165</strain>
    </source>
</reference>
<proteinExistence type="predicted"/>